<dbReference type="Proteomes" id="UP000433945">
    <property type="component" value="Unassembled WGS sequence"/>
</dbReference>
<dbReference type="InterPro" id="IPR010432">
    <property type="entry name" value="RDD"/>
</dbReference>
<evidence type="ECO:0000313" key="9">
    <source>
        <dbReference type="Proteomes" id="UP000433945"/>
    </source>
</evidence>
<sequence>MYKIDTIDVTHEMIAGKGKRFGNYIIDILLRYVVFLGLGVFAGLLYNFGYDSLYLRVIEMSKLEELAYGYLFLFVYYVVFESIFQRTLGKYITGTMVVMEDGSKPSFKVILLRSLCRMIPFDPFSFLSDKPRGWHDSLVNTYVVDVKVYKAALELRNSFEEIGSNQ</sequence>
<feature type="transmembrane region" description="Helical" evidence="6">
    <location>
        <begin position="21"/>
        <end position="46"/>
    </location>
</feature>
<dbReference type="AlphaFoldDB" id="A0A6N8HGG5"/>
<evidence type="ECO:0000256" key="5">
    <source>
        <dbReference type="ARBA" id="ARBA00023136"/>
    </source>
</evidence>
<feature type="transmembrane region" description="Helical" evidence="6">
    <location>
        <begin position="66"/>
        <end position="84"/>
    </location>
</feature>
<evidence type="ECO:0000256" key="4">
    <source>
        <dbReference type="ARBA" id="ARBA00022989"/>
    </source>
</evidence>
<dbReference type="GO" id="GO:0005886">
    <property type="term" value="C:plasma membrane"/>
    <property type="evidence" value="ECO:0007669"/>
    <property type="project" value="UniProtKB-SubCell"/>
</dbReference>
<dbReference type="Pfam" id="PF06271">
    <property type="entry name" value="RDD"/>
    <property type="match status" value="1"/>
</dbReference>
<dbReference type="PANTHER" id="PTHR36115:SF4">
    <property type="entry name" value="MEMBRANE PROTEIN"/>
    <property type="match status" value="1"/>
</dbReference>
<accession>A0A6N8HGG5</accession>
<feature type="domain" description="RDD" evidence="7">
    <location>
        <begin position="15"/>
        <end position="126"/>
    </location>
</feature>
<dbReference type="EMBL" id="WOWP01000054">
    <property type="protein sequence ID" value="MUV04793.1"/>
    <property type="molecule type" value="Genomic_DNA"/>
</dbReference>
<keyword evidence="3 6" id="KW-0812">Transmembrane</keyword>
<reference evidence="8 9" key="1">
    <citation type="submission" date="2019-12" db="EMBL/GenBank/DDBJ databases">
        <authorList>
            <person name="Sun J.-Q."/>
        </authorList>
    </citation>
    <scope>NUCLEOTIDE SEQUENCE [LARGE SCALE GENOMIC DNA]</scope>
    <source>
        <strain evidence="8 9">JCM 17928</strain>
    </source>
</reference>
<dbReference type="PANTHER" id="PTHR36115">
    <property type="entry name" value="PROLINE-RICH ANTIGEN HOMOLOG-RELATED"/>
    <property type="match status" value="1"/>
</dbReference>
<keyword evidence="5 6" id="KW-0472">Membrane</keyword>
<comment type="caution">
    <text evidence="8">The sequence shown here is derived from an EMBL/GenBank/DDBJ whole genome shotgun (WGS) entry which is preliminary data.</text>
</comment>
<organism evidence="8 9">
    <name type="scientific">Flavobacterium rakeshii</name>
    <dbReference type="NCBI Taxonomy" id="1038845"/>
    <lineage>
        <taxon>Bacteria</taxon>
        <taxon>Pseudomonadati</taxon>
        <taxon>Bacteroidota</taxon>
        <taxon>Flavobacteriia</taxon>
        <taxon>Flavobacteriales</taxon>
        <taxon>Flavobacteriaceae</taxon>
        <taxon>Flavobacterium</taxon>
    </lineage>
</organism>
<evidence type="ECO:0000313" key="8">
    <source>
        <dbReference type="EMBL" id="MUV04793.1"/>
    </source>
</evidence>
<dbReference type="InterPro" id="IPR051791">
    <property type="entry name" value="Pra-immunoreactive"/>
</dbReference>
<evidence type="ECO:0000256" key="1">
    <source>
        <dbReference type="ARBA" id="ARBA00004651"/>
    </source>
</evidence>
<dbReference type="OrthoDB" id="762068at2"/>
<gene>
    <name evidence="8" type="ORF">GN157_13835</name>
</gene>
<evidence type="ECO:0000256" key="2">
    <source>
        <dbReference type="ARBA" id="ARBA00022475"/>
    </source>
</evidence>
<keyword evidence="4 6" id="KW-1133">Transmembrane helix</keyword>
<keyword evidence="2" id="KW-1003">Cell membrane</keyword>
<evidence type="ECO:0000256" key="6">
    <source>
        <dbReference type="SAM" id="Phobius"/>
    </source>
</evidence>
<name>A0A6N8HGG5_9FLAO</name>
<evidence type="ECO:0000256" key="3">
    <source>
        <dbReference type="ARBA" id="ARBA00022692"/>
    </source>
</evidence>
<proteinExistence type="predicted"/>
<keyword evidence="9" id="KW-1185">Reference proteome</keyword>
<comment type="subcellular location">
    <subcellularLocation>
        <location evidence="1">Cell membrane</location>
        <topology evidence="1">Multi-pass membrane protein</topology>
    </subcellularLocation>
</comment>
<dbReference type="RefSeq" id="WP_157484105.1">
    <property type="nucleotide sequence ID" value="NZ_WOWP01000054.1"/>
</dbReference>
<protein>
    <submittedName>
        <fullName evidence="8">RDD family protein</fullName>
    </submittedName>
</protein>
<evidence type="ECO:0000259" key="7">
    <source>
        <dbReference type="Pfam" id="PF06271"/>
    </source>
</evidence>